<reference evidence="3" key="1">
    <citation type="submission" date="2014-09" db="EMBL/GenBank/DDBJ databases">
        <authorList>
            <person name="Sharma Rahul"/>
            <person name="Thines Marco"/>
        </authorList>
    </citation>
    <scope>NUCLEOTIDE SEQUENCE [LARGE SCALE GENOMIC DNA]</scope>
</reference>
<protein>
    <submittedName>
        <fullName evidence="2">Uncharacterized protein</fullName>
    </submittedName>
</protein>
<feature type="compositionally biased region" description="Low complexity" evidence="1">
    <location>
        <begin position="44"/>
        <end position="54"/>
    </location>
</feature>
<sequence>MSSVRRLTVVLIDVGTFERHTLPFRTSVRRRLPSSSPTAKAWVESSNENLSNSS</sequence>
<proteinExistence type="predicted"/>
<accession>A0A0P1ARZ9</accession>
<evidence type="ECO:0000313" key="2">
    <source>
        <dbReference type="EMBL" id="CEG44074.1"/>
    </source>
</evidence>
<name>A0A0P1ARZ9_PLAHL</name>
<dbReference type="AlphaFoldDB" id="A0A0P1ARZ9"/>
<feature type="region of interest" description="Disordered" evidence="1">
    <location>
        <begin position="29"/>
        <end position="54"/>
    </location>
</feature>
<dbReference type="GeneID" id="36409397"/>
<keyword evidence="3" id="KW-1185">Reference proteome</keyword>
<organism evidence="2 3">
    <name type="scientific">Plasmopara halstedii</name>
    <name type="common">Downy mildew of sunflower</name>
    <dbReference type="NCBI Taxonomy" id="4781"/>
    <lineage>
        <taxon>Eukaryota</taxon>
        <taxon>Sar</taxon>
        <taxon>Stramenopiles</taxon>
        <taxon>Oomycota</taxon>
        <taxon>Peronosporomycetes</taxon>
        <taxon>Peronosporales</taxon>
        <taxon>Peronosporaceae</taxon>
        <taxon>Plasmopara</taxon>
    </lineage>
</organism>
<dbReference type="Proteomes" id="UP000054928">
    <property type="component" value="Unassembled WGS sequence"/>
</dbReference>
<dbReference type="RefSeq" id="XP_024580443.1">
    <property type="nucleotide sequence ID" value="XM_024730135.1"/>
</dbReference>
<evidence type="ECO:0000313" key="3">
    <source>
        <dbReference type="Proteomes" id="UP000054928"/>
    </source>
</evidence>
<evidence type="ECO:0000256" key="1">
    <source>
        <dbReference type="SAM" id="MobiDB-lite"/>
    </source>
</evidence>
<dbReference type="EMBL" id="CCYD01000810">
    <property type="protein sequence ID" value="CEG44074.1"/>
    <property type="molecule type" value="Genomic_DNA"/>
</dbReference>